<reference evidence="2" key="1">
    <citation type="submission" date="2020-05" db="EMBL/GenBank/DDBJ databases">
        <title>Phylogenomic resolution of chytrid fungi.</title>
        <authorList>
            <person name="Stajich J.E."/>
            <person name="Amses K."/>
            <person name="Simmons R."/>
            <person name="Seto K."/>
            <person name="Myers J."/>
            <person name="Bonds A."/>
            <person name="Quandt C.A."/>
            <person name="Barry K."/>
            <person name="Liu P."/>
            <person name="Grigoriev I."/>
            <person name="Longcore J.E."/>
            <person name="James T.Y."/>
        </authorList>
    </citation>
    <scope>NUCLEOTIDE SEQUENCE</scope>
    <source>
        <strain evidence="2">JEL0318</strain>
    </source>
</reference>
<dbReference type="EMBL" id="JADGJD010000514">
    <property type="protein sequence ID" value="KAJ3050430.1"/>
    <property type="molecule type" value="Genomic_DNA"/>
</dbReference>
<comment type="caution">
    <text evidence="2">The sequence shown here is derived from an EMBL/GenBank/DDBJ whole genome shotgun (WGS) entry which is preliminary data.</text>
</comment>
<evidence type="ECO:0000313" key="3">
    <source>
        <dbReference type="Proteomes" id="UP001212841"/>
    </source>
</evidence>
<dbReference type="SMART" id="SM00320">
    <property type="entry name" value="WD40"/>
    <property type="match status" value="1"/>
</dbReference>
<dbReference type="PROSITE" id="PS50082">
    <property type="entry name" value="WD_REPEATS_2"/>
    <property type="match status" value="1"/>
</dbReference>
<dbReference type="PROSITE" id="PS50294">
    <property type="entry name" value="WD_REPEATS_REGION"/>
    <property type="match status" value="1"/>
</dbReference>
<dbReference type="GO" id="GO:0016301">
    <property type="term" value="F:kinase activity"/>
    <property type="evidence" value="ECO:0007669"/>
    <property type="project" value="UniProtKB-KW"/>
</dbReference>
<keyword evidence="2" id="KW-0418">Kinase</keyword>
<dbReference type="InterPro" id="IPR015943">
    <property type="entry name" value="WD40/YVTN_repeat-like_dom_sf"/>
</dbReference>
<dbReference type="Gene3D" id="2.130.10.10">
    <property type="entry name" value="YVTN repeat-like/Quinoprotein amine dehydrogenase"/>
    <property type="match status" value="1"/>
</dbReference>
<proteinExistence type="predicted"/>
<gene>
    <name evidence="2" type="primary">VPS15_2</name>
    <name evidence="2" type="ORF">HK097_008608</name>
</gene>
<sequence>GVDVEEDMNRIYGEGLKAIPPPELSDYANFAPASTKSAGVDGSVRSFVTSPDANFLITGGSDRKIRYWDTAAVEASYVVSGLDGDDAAPRFR</sequence>
<name>A0AAD5X3U9_9FUNG</name>
<dbReference type="AlphaFoldDB" id="A0AAD5X3U9"/>
<dbReference type="InterPro" id="IPR036322">
    <property type="entry name" value="WD40_repeat_dom_sf"/>
</dbReference>
<evidence type="ECO:0000313" key="2">
    <source>
        <dbReference type="EMBL" id="KAJ3050430.1"/>
    </source>
</evidence>
<feature type="repeat" description="WD" evidence="1">
    <location>
        <begin position="37"/>
        <end position="78"/>
    </location>
</feature>
<feature type="non-terminal residue" evidence="2">
    <location>
        <position position="1"/>
    </location>
</feature>
<evidence type="ECO:0000256" key="1">
    <source>
        <dbReference type="PROSITE-ProRule" id="PRU00221"/>
    </source>
</evidence>
<accession>A0AAD5X3U9</accession>
<dbReference type="SUPFAM" id="SSF50978">
    <property type="entry name" value="WD40 repeat-like"/>
    <property type="match status" value="1"/>
</dbReference>
<keyword evidence="2" id="KW-0808">Transferase</keyword>
<organism evidence="2 3">
    <name type="scientific">Rhizophlyctis rosea</name>
    <dbReference type="NCBI Taxonomy" id="64517"/>
    <lineage>
        <taxon>Eukaryota</taxon>
        <taxon>Fungi</taxon>
        <taxon>Fungi incertae sedis</taxon>
        <taxon>Chytridiomycota</taxon>
        <taxon>Chytridiomycota incertae sedis</taxon>
        <taxon>Chytridiomycetes</taxon>
        <taxon>Rhizophlyctidales</taxon>
        <taxon>Rhizophlyctidaceae</taxon>
        <taxon>Rhizophlyctis</taxon>
    </lineage>
</organism>
<keyword evidence="1" id="KW-0853">WD repeat</keyword>
<keyword evidence="3" id="KW-1185">Reference proteome</keyword>
<dbReference type="Proteomes" id="UP001212841">
    <property type="component" value="Unassembled WGS sequence"/>
</dbReference>
<dbReference type="InterPro" id="IPR001680">
    <property type="entry name" value="WD40_rpt"/>
</dbReference>
<protein>
    <submittedName>
        <fullName evidence="2">Serine/threonine-protein kinase</fullName>
    </submittedName>
</protein>